<evidence type="ECO:0000313" key="2">
    <source>
        <dbReference type="Proteomes" id="UP000235388"/>
    </source>
</evidence>
<dbReference type="OrthoDB" id="2497263at2759"/>
<gene>
    <name evidence="1" type="ORF">PCANC_20716</name>
</gene>
<sequence length="433" mass="48879">MSQPSPEDQIVETLTNLGESWLEVDYDPREWRTDALPMSLEESTARKETLIQIQTSLLPSVKQQLNDLLRSFGLADDVPQPKLDAALEITSKFGSEIERVESAIISLAPWVIRRGRLPSSIDANDGVLKKFRSDQLMWDFRFMLYNELRGKDNDIRGLFLDYVEYITSGQLNPDHPSDSEDDSKPKLKDQIIHKTALLSRQIDDMVQCSTRSDYGVLQHEWKLYVGYISELLPQLTAGIQALNTPQAQSMSTDQPEPSSELTGLVKPLLIKLFQRSAAIIKLVRIFLNKLIDTPTRKTPIAFGDNWTSDQLVSFQCEITSICTSIEDALESLVSIPENGQVTIRDLNHMDRFASQARKHMEDGLAQLADFMIPAGSSATPPSPRVIFDDLFSDFVPQFNLSIQNFKNDIATMQTHLEKSTQLDFQGSPMVTLR</sequence>
<dbReference type="EMBL" id="PGCJ01001062">
    <property type="protein sequence ID" value="PLW10372.1"/>
    <property type="molecule type" value="Genomic_DNA"/>
</dbReference>
<dbReference type="AlphaFoldDB" id="A0A2N5SAY0"/>
<keyword evidence="2" id="KW-1185">Reference proteome</keyword>
<protein>
    <submittedName>
        <fullName evidence="1">Uncharacterized protein</fullName>
    </submittedName>
</protein>
<proteinExistence type="predicted"/>
<accession>A0A2N5SAY0</accession>
<dbReference type="PANTHER" id="PTHR33069:SF3">
    <property type="entry name" value="DYNEIN HEAVY CHAIN TAIL DOMAIN-CONTAINING PROTEIN"/>
    <property type="match status" value="1"/>
</dbReference>
<dbReference type="PANTHER" id="PTHR33069">
    <property type="entry name" value="CHROMOSOME 7, WHOLE GENOME SHOTGUN SEQUENCE-RELATED"/>
    <property type="match status" value="1"/>
</dbReference>
<evidence type="ECO:0000313" key="1">
    <source>
        <dbReference type="EMBL" id="PLW10372.1"/>
    </source>
</evidence>
<name>A0A2N5SAY0_9BASI</name>
<dbReference type="Proteomes" id="UP000235388">
    <property type="component" value="Unassembled WGS sequence"/>
</dbReference>
<organism evidence="1 2">
    <name type="scientific">Puccinia coronata f. sp. avenae</name>
    <dbReference type="NCBI Taxonomy" id="200324"/>
    <lineage>
        <taxon>Eukaryota</taxon>
        <taxon>Fungi</taxon>
        <taxon>Dikarya</taxon>
        <taxon>Basidiomycota</taxon>
        <taxon>Pucciniomycotina</taxon>
        <taxon>Pucciniomycetes</taxon>
        <taxon>Pucciniales</taxon>
        <taxon>Pucciniaceae</taxon>
        <taxon>Puccinia</taxon>
    </lineage>
</organism>
<reference evidence="1 2" key="1">
    <citation type="submission" date="2017-11" db="EMBL/GenBank/DDBJ databases">
        <title>De novo assembly and phasing of dikaryotic genomes from two isolates of Puccinia coronata f. sp. avenae, the causal agent of oat crown rust.</title>
        <authorList>
            <person name="Miller M.E."/>
            <person name="Zhang Y."/>
            <person name="Omidvar V."/>
            <person name="Sperschneider J."/>
            <person name="Schwessinger B."/>
            <person name="Raley C."/>
            <person name="Palmer J.M."/>
            <person name="Garnica D."/>
            <person name="Upadhyaya N."/>
            <person name="Rathjen J."/>
            <person name="Taylor J.M."/>
            <person name="Park R.F."/>
            <person name="Dodds P.N."/>
            <person name="Hirsch C.D."/>
            <person name="Kianian S.F."/>
            <person name="Figueroa M."/>
        </authorList>
    </citation>
    <scope>NUCLEOTIDE SEQUENCE [LARGE SCALE GENOMIC DNA]</scope>
    <source>
        <strain evidence="1">12NC29</strain>
    </source>
</reference>
<comment type="caution">
    <text evidence="1">The sequence shown here is derived from an EMBL/GenBank/DDBJ whole genome shotgun (WGS) entry which is preliminary data.</text>
</comment>